<evidence type="ECO:0000256" key="1">
    <source>
        <dbReference type="ARBA" id="ARBA00009437"/>
    </source>
</evidence>
<dbReference type="KEGG" id="sxn:IAG42_23430"/>
<dbReference type="SUPFAM" id="SSF46785">
    <property type="entry name" value="Winged helix' DNA-binding domain"/>
    <property type="match status" value="1"/>
</dbReference>
<dbReference type="Proteomes" id="UP000516428">
    <property type="component" value="Chromosome"/>
</dbReference>
<dbReference type="PROSITE" id="PS50931">
    <property type="entry name" value="HTH_LYSR"/>
    <property type="match status" value="1"/>
</dbReference>
<organism evidence="6 7">
    <name type="scientific">Streptomyces xanthii</name>
    <dbReference type="NCBI Taxonomy" id="2768069"/>
    <lineage>
        <taxon>Bacteria</taxon>
        <taxon>Bacillati</taxon>
        <taxon>Actinomycetota</taxon>
        <taxon>Actinomycetes</taxon>
        <taxon>Kitasatosporales</taxon>
        <taxon>Streptomycetaceae</taxon>
        <taxon>Streptomyces</taxon>
    </lineage>
</organism>
<evidence type="ECO:0000256" key="3">
    <source>
        <dbReference type="ARBA" id="ARBA00023125"/>
    </source>
</evidence>
<dbReference type="GO" id="GO:0032993">
    <property type="term" value="C:protein-DNA complex"/>
    <property type="evidence" value="ECO:0007669"/>
    <property type="project" value="TreeGrafter"/>
</dbReference>
<accession>A0A7H1BJK7</accession>
<dbReference type="Pfam" id="PF00126">
    <property type="entry name" value="HTH_1"/>
    <property type="match status" value="1"/>
</dbReference>
<evidence type="ECO:0000256" key="2">
    <source>
        <dbReference type="ARBA" id="ARBA00023015"/>
    </source>
</evidence>
<keyword evidence="7" id="KW-1185">Reference proteome</keyword>
<dbReference type="InterPro" id="IPR000847">
    <property type="entry name" value="LysR_HTH_N"/>
</dbReference>
<evidence type="ECO:0000313" key="6">
    <source>
        <dbReference type="EMBL" id="QNS08912.1"/>
    </source>
</evidence>
<evidence type="ECO:0000313" key="7">
    <source>
        <dbReference type="Proteomes" id="UP000516428"/>
    </source>
</evidence>
<dbReference type="CDD" id="cd08414">
    <property type="entry name" value="PBP2_LTTR_aromatics_like"/>
    <property type="match status" value="1"/>
</dbReference>
<dbReference type="PANTHER" id="PTHR30346">
    <property type="entry name" value="TRANSCRIPTIONAL DUAL REGULATOR HCAR-RELATED"/>
    <property type="match status" value="1"/>
</dbReference>
<dbReference type="InterPro" id="IPR005119">
    <property type="entry name" value="LysR_subst-bd"/>
</dbReference>
<reference evidence="6 7" key="1">
    <citation type="submission" date="2020-09" db="EMBL/GenBank/DDBJ databases">
        <title>A novel species.</title>
        <authorList>
            <person name="Gao J."/>
        </authorList>
    </citation>
    <scope>NUCLEOTIDE SEQUENCE [LARGE SCALE GENOMIC DNA]</scope>
    <source>
        <strain evidence="6 7">CRXT-Y-14</strain>
    </source>
</reference>
<dbReference type="GO" id="GO:0003677">
    <property type="term" value="F:DNA binding"/>
    <property type="evidence" value="ECO:0007669"/>
    <property type="project" value="UniProtKB-KW"/>
</dbReference>
<name>A0A7H1BJK7_9ACTN</name>
<dbReference type="InterPro" id="IPR036388">
    <property type="entry name" value="WH-like_DNA-bd_sf"/>
</dbReference>
<dbReference type="PANTHER" id="PTHR30346:SF0">
    <property type="entry name" value="HCA OPERON TRANSCRIPTIONAL ACTIVATOR HCAR"/>
    <property type="match status" value="1"/>
</dbReference>
<comment type="similarity">
    <text evidence="1">Belongs to the LysR transcriptional regulatory family.</text>
</comment>
<evidence type="ECO:0000256" key="4">
    <source>
        <dbReference type="ARBA" id="ARBA00023163"/>
    </source>
</evidence>
<dbReference type="GO" id="GO:0003700">
    <property type="term" value="F:DNA-binding transcription factor activity"/>
    <property type="evidence" value="ECO:0007669"/>
    <property type="project" value="InterPro"/>
</dbReference>
<dbReference type="InterPro" id="IPR036390">
    <property type="entry name" value="WH_DNA-bd_sf"/>
</dbReference>
<feature type="domain" description="HTH lysR-type" evidence="5">
    <location>
        <begin position="12"/>
        <end position="69"/>
    </location>
</feature>
<dbReference type="EMBL" id="CP061281">
    <property type="protein sequence ID" value="QNS08912.1"/>
    <property type="molecule type" value="Genomic_DNA"/>
</dbReference>
<dbReference type="Gene3D" id="1.10.10.10">
    <property type="entry name" value="Winged helix-like DNA-binding domain superfamily/Winged helix DNA-binding domain"/>
    <property type="match status" value="1"/>
</dbReference>
<dbReference type="Gene3D" id="3.40.190.10">
    <property type="entry name" value="Periplasmic binding protein-like II"/>
    <property type="match status" value="2"/>
</dbReference>
<protein>
    <submittedName>
        <fullName evidence="6">LysR family transcriptional regulator</fullName>
    </submittedName>
</protein>
<keyword evidence="3" id="KW-0238">DNA-binding</keyword>
<gene>
    <name evidence="6" type="ORF">IAG42_23430</name>
</gene>
<dbReference type="FunFam" id="1.10.10.10:FF:000001">
    <property type="entry name" value="LysR family transcriptional regulator"/>
    <property type="match status" value="1"/>
</dbReference>
<dbReference type="AlphaFoldDB" id="A0A7H1BJK7"/>
<keyword evidence="2" id="KW-0805">Transcription regulation</keyword>
<proteinExistence type="inferred from homology"/>
<sequence>MDRACRYGGLVLDIRELEAFLAVAEERHFGRAGERLYVSQSRVSQLLAALERRVGALLVERTSRRVALTPLGERFLAELRPAYEELDAVLGRAREAARGVEGELRIGFQGTADARLMAAISLFQERHPGCVTRIVEVPFADPFGAVRGGEVDLAIVLLPVAEPDLVLGPTFSRERQNVAVSVRDPFAGRAEVSAAELARVPLVAADAPAPGYWRRAHAPTAVPGPSVRTLQEGLTLVAAGRGAMLLCRPTAEYHGRRDVVHVPVAGLPDSVLGVVWRRGARTARVRAFASAVAEAVEEAVEVSGSGGVRP</sequence>
<evidence type="ECO:0000259" key="5">
    <source>
        <dbReference type="PROSITE" id="PS50931"/>
    </source>
</evidence>
<dbReference type="SUPFAM" id="SSF53850">
    <property type="entry name" value="Periplasmic binding protein-like II"/>
    <property type="match status" value="1"/>
</dbReference>
<dbReference type="Pfam" id="PF03466">
    <property type="entry name" value="LysR_substrate"/>
    <property type="match status" value="1"/>
</dbReference>
<keyword evidence="4" id="KW-0804">Transcription</keyword>